<reference evidence="4" key="1">
    <citation type="submission" date="2017-09" db="EMBL/GenBank/DDBJ databases">
        <title>Depth-based differentiation of microbial function through sediment-hosted aquifers and enrichment of novel symbionts in the deep terrestrial subsurface.</title>
        <authorList>
            <person name="Probst A.J."/>
            <person name="Ladd B."/>
            <person name="Jarett J.K."/>
            <person name="Geller-Mcgrath D.E."/>
            <person name="Sieber C.M.K."/>
            <person name="Emerson J.B."/>
            <person name="Anantharaman K."/>
            <person name="Thomas B.C."/>
            <person name="Malmstrom R."/>
            <person name="Stieglmeier M."/>
            <person name="Klingl A."/>
            <person name="Woyke T."/>
            <person name="Ryan C.M."/>
            <person name="Banfield J.F."/>
        </authorList>
    </citation>
    <scope>NUCLEOTIDE SEQUENCE [LARGE SCALE GENOMIC DNA]</scope>
</reference>
<sequence>MKLLIAGGSGFLGSHFIRYLSQKYPDYELYNLDRHNFMDDFSEVKEFKVPENYHFMANDVRDTKVIEKLAKDKDLILNFVSMGTEGVATTFTADFITTEMLGTFNLLEATRKFGIRRMIQASDYEVYGEARSTEGIARPSLETDSMFPTSPSASAKAGADNLVYTYFLRFQTPTVILRSASNFGPFQNPAKMVAYFIIQALEGKKIPI</sequence>
<dbReference type="PANTHER" id="PTHR43000">
    <property type="entry name" value="DTDP-D-GLUCOSE 4,6-DEHYDRATASE-RELATED"/>
    <property type="match status" value="1"/>
</dbReference>
<dbReference type="Proteomes" id="UP000229438">
    <property type="component" value="Unassembled WGS sequence"/>
</dbReference>
<evidence type="ECO:0000259" key="2">
    <source>
        <dbReference type="Pfam" id="PF01370"/>
    </source>
</evidence>
<organism evidence="3 4">
    <name type="scientific">candidate division WWE3 bacterium CG_4_8_14_3_um_filter_42_11</name>
    <dbReference type="NCBI Taxonomy" id="1975076"/>
    <lineage>
        <taxon>Bacteria</taxon>
        <taxon>Katanobacteria</taxon>
    </lineage>
</organism>
<dbReference type="EMBL" id="PFQS01000114">
    <property type="protein sequence ID" value="PJC68216.1"/>
    <property type="molecule type" value="Genomic_DNA"/>
</dbReference>
<dbReference type="Gene3D" id="3.90.25.10">
    <property type="entry name" value="UDP-galactose 4-epimerase, domain 1"/>
    <property type="match status" value="1"/>
</dbReference>
<comment type="similarity">
    <text evidence="1">Belongs to the NAD(P)-dependent epimerase/dehydratase family.</text>
</comment>
<evidence type="ECO:0000313" key="3">
    <source>
        <dbReference type="EMBL" id="PJC68216.1"/>
    </source>
</evidence>
<feature type="non-terminal residue" evidence="3">
    <location>
        <position position="208"/>
    </location>
</feature>
<dbReference type="AlphaFoldDB" id="A0A2M8G5U3"/>
<name>A0A2M8G5U3_UNCKA</name>
<comment type="caution">
    <text evidence="3">The sequence shown here is derived from an EMBL/GenBank/DDBJ whole genome shotgun (WGS) entry which is preliminary data.</text>
</comment>
<dbReference type="Gene3D" id="3.40.50.720">
    <property type="entry name" value="NAD(P)-binding Rossmann-like Domain"/>
    <property type="match status" value="1"/>
</dbReference>
<accession>A0A2M8G5U3</accession>
<dbReference type="InterPro" id="IPR036291">
    <property type="entry name" value="NAD(P)-bd_dom_sf"/>
</dbReference>
<protein>
    <recommendedName>
        <fullName evidence="2">NAD-dependent epimerase/dehydratase domain-containing protein</fullName>
    </recommendedName>
</protein>
<dbReference type="SUPFAM" id="SSF51735">
    <property type="entry name" value="NAD(P)-binding Rossmann-fold domains"/>
    <property type="match status" value="1"/>
</dbReference>
<feature type="domain" description="NAD-dependent epimerase/dehydratase" evidence="2">
    <location>
        <begin position="4"/>
        <end position="207"/>
    </location>
</feature>
<gene>
    <name evidence="3" type="ORF">CO015_04810</name>
</gene>
<evidence type="ECO:0000313" key="4">
    <source>
        <dbReference type="Proteomes" id="UP000229438"/>
    </source>
</evidence>
<dbReference type="InterPro" id="IPR001509">
    <property type="entry name" value="Epimerase_deHydtase"/>
</dbReference>
<evidence type="ECO:0000256" key="1">
    <source>
        <dbReference type="ARBA" id="ARBA00007637"/>
    </source>
</evidence>
<dbReference type="Pfam" id="PF01370">
    <property type="entry name" value="Epimerase"/>
    <property type="match status" value="1"/>
</dbReference>
<proteinExistence type="inferred from homology"/>